<evidence type="ECO:0000313" key="2">
    <source>
        <dbReference type="EMBL" id="BDG05774.1"/>
    </source>
</evidence>
<keyword evidence="1" id="KW-1133">Transmembrane helix</keyword>
<evidence type="ECO:0000256" key="1">
    <source>
        <dbReference type="SAM" id="Phobius"/>
    </source>
</evidence>
<dbReference type="RefSeq" id="WP_248354893.1">
    <property type="nucleotide sequence ID" value="NZ_AP025591.1"/>
</dbReference>
<organism evidence="2 3">
    <name type="scientific">Anaeromyxobacter oryzae</name>
    <dbReference type="NCBI Taxonomy" id="2918170"/>
    <lineage>
        <taxon>Bacteria</taxon>
        <taxon>Pseudomonadati</taxon>
        <taxon>Myxococcota</taxon>
        <taxon>Myxococcia</taxon>
        <taxon>Myxococcales</taxon>
        <taxon>Cystobacterineae</taxon>
        <taxon>Anaeromyxobacteraceae</taxon>
        <taxon>Anaeromyxobacter</taxon>
    </lineage>
</organism>
<dbReference type="Proteomes" id="UP001162891">
    <property type="component" value="Chromosome"/>
</dbReference>
<protein>
    <submittedName>
        <fullName evidence="2">Uncharacterized protein</fullName>
    </submittedName>
</protein>
<accession>A0ABM7X204</accession>
<sequence length="344" mass="35558">MDPQRPDAPAPRARPGIAARAVERLRASARNAAHGATVVARFLWARRPPALRAVGAAFALALAIAGAAGILFEGGLPDRLPAAMDWAALRALVERDARPGDALALSPAWAERARLAAPGTVPVLTPASWADDDVPGVKRAWLVSAPRAPGFSWRTEKALLARASRNDPPIPLGALEVTRYELAAPELPLAFLPDRLSRAEVQLGDAPCARDGVGFRCPTADGGTVEVVRTMREVGGAPRPCLTAPAEAGAGAPLTITFPALPIGRTLRGHAGIAGDPARARDAAVRIAVRIDGEEAGAADVAGAGWRTFAIDTGRFAGRMREVALVVGAPGPTGPLCLDAVTLP</sequence>
<feature type="transmembrane region" description="Helical" evidence="1">
    <location>
        <begin position="50"/>
        <end position="72"/>
    </location>
</feature>
<evidence type="ECO:0000313" key="3">
    <source>
        <dbReference type="Proteomes" id="UP001162891"/>
    </source>
</evidence>
<proteinExistence type="predicted"/>
<dbReference type="EMBL" id="AP025591">
    <property type="protein sequence ID" value="BDG05774.1"/>
    <property type="molecule type" value="Genomic_DNA"/>
</dbReference>
<reference evidence="3" key="1">
    <citation type="journal article" date="2022" name="Int. J. Syst. Evol. Microbiol.">
        <title>Anaeromyxobacter oryzae sp. nov., Anaeromyxobacter diazotrophicus sp. nov. and Anaeromyxobacter paludicola sp. nov., isolated from paddy soils.</title>
        <authorList>
            <person name="Itoh H."/>
            <person name="Xu Z."/>
            <person name="Mise K."/>
            <person name="Masuda Y."/>
            <person name="Ushijima N."/>
            <person name="Hayakawa C."/>
            <person name="Shiratori Y."/>
            <person name="Senoo K."/>
        </authorList>
    </citation>
    <scope>NUCLEOTIDE SEQUENCE [LARGE SCALE GENOMIC DNA]</scope>
    <source>
        <strain evidence="3">Red232</strain>
    </source>
</reference>
<keyword evidence="1" id="KW-0472">Membrane</keyword>
<keyword evidence="3" id="KW-1185">Reference proteome</keyword>
<name>A0ABM7X204_9BACT</name>
<gene>
    <name evidence="2" type="ORF">AMOR_47700</name>
</gene>
<keyword evidence="1" id="KW-0812">Transmembrane</keyword>